<proteinExistence type="predicted"/>
<protein>
    <recommendedName>
        <fullName evidence="4">Lipoprotein</fullName>
    </recommendedName>
</protein>
<reference evidence="2 3" key="1">
    <citation type="submission" date="2020-07" db="EMBL/GenBank/DDBJ databases">
        <title>Genomic Encyclopedia of Type Strains, Phase IV (KMG-V): Genome sequencing to study the core and pangenomes of soil and plant-associated prokaryotes.</title>
        <authorList>
            <person name="Whitman W."/>
        </authorList>
    </citation>
    <scope>NUCLEOTIDE SEQUENCE [LARGE SCALE GENOMIC DNA]</scope>
    <source>
        <strain evidence="2 3">SAS40</strain>
    </source>
</reference>
<feature type="region of interest" description="Disordered" evidence="1">
    <location>
        <begin position="41"/>
        <end position="62"/>
    </location>
</feature>
<evidence type="ECO:0008006" key="4">
    <source>
        <dbReference type="Google" id="ProtNLM"/>
    </source>
</evidence>
<dbReference type="AlphaFoldDB" id="A0A7Y9IYZ6"/>
<dbReference type="Proteomes" id="UP000542125">
    <property type="component" value="Unassembled WGS sequence"/>
</dbReference>
<dbReference type="EMBL" id="JACBYR010000001">
    <property type="protein sequence ID" value="NYE84694.1"/>
    <property type="molecule type" value="Genomic_DNA"/>
</dbReference>
<organism evidence="2 3">
    <name type="scientific">Pigmentiphaga litoralis</name>
    <dbReference type="NCBI Taxonomy" id="516702"/>
    <lineage>
        <taxon>Bacteria</taxon>
        <taxon>Pseudomonadati</taxon>
        <taxon>Pseudomonadota</taxon>
        <taxon>Betaproteobacteria</taxon>
        <taxon>Burkholderiales</taxon>
        <taxon>Alcaligenaceae</taxon>
        <taxon>Pigmentiphaga</taxon>
    </lineage>
</organism>
<sequence>MSTPCLVPSTPSRPPADAFKRALMALVLPLCLTLSACGGDDDSGSNGGTPATSPAPQMKCAP</sequence>
<accession>A0A7Y9IYZ6</accession>
<evidence type="ECO:0000313" key="3">
    <source>
        <dbReference type="Proteomes" id="UP000542125"/>
    </source>
</evidence>
<comment type="caution">
    <text evidence="2">The sequence shown here is derived from an EMBL/GenBank/DDBJ whole genome shotgun (WGS) entry which is preliminary data.</text>
</comment>
<name>A0A7Y9IYZ6_9BURK</name>
<gene>
    <name evidence="2" type="ORF">FHW18_003965</name>
</gene>
<evidence type="ECO:0000313" key="2">
    <source>
        <dbReference type="EMBL" id="NYE84694.1"/>
    </source>
</evidence>
<evidence type="ECO:0000256" key="1">
    <source>
        <dbReference type="SAM" id="MobiDB-lite"/>
    </source>
</evidence>
<keyword evidence="3" id="KW-1185">Reference proteome</keyword>